<reference evidence="11 12" key="1">
    <citation type="journal article" date="2016" name="Int. J. Syst. Evol. Microbiol.">
        <title>Paraphotobacterium marinum gen. nov., sp. nov., a member of the family Vibrionaceae, isolated from surface seawater.</title>
        <authorList>
            <person name="Huang Z."/>
            <person name="Dong C."/>
            <person name="Shao Z."/>
        </authorList>
    </citation>
    <scope>NUCLEOTIDE SEQUENCE [LARGE SCALE GENOMIC DNA]</scope>
    <source>
        <strain evidence="11 12">NSCS20N07D</strain>
    </source>
</reference>
<protein>
    <recommendedName>
        <fullName evidence="5 9">Uracil-DNA glycosylase</fullName>
        <shortName evidence="9">UDG</shortName>
        <ecNumber evidence="4 9">3.2.2.27</ecNumber>
    </recommendedName>
</protein>
<keyword evidence="9" id="KW-0963">Cytoplasm</keyword>
<dbReference type="InterPro" id="IPR036895">
    <property type="entry name" value="Uracil-DNA_glycosylase-like_sf"/>
</dbReference>
<dbReference type="PANTHER" id="PTHR11264">
    <property type="entry name" value="URACIL-DNA GLYCOSYLASE"/>
    <property type="match status" value="1"/>
</dbReference>
<dbReference type="SUPFAM" id="SSF52141">
    <property type="entry name" value="Uracil-DNA glycosylase-like"/>
    <property type="match status" value="1"/>
</dbReference>
<dbReference type="PANTHER" id="PTHR11264:SF0">
    <property type="entry name" value="URACIL-DNA GLYCOSYLASE"/>
    <property type="match status" value="1"/>
</dbReference>
<comment type="subcellular location">
    <subcellularLocation>
        <location evidence="9">Cytoplasm</location>
    </subcellularLocation>
</comment>
<comment type="similarity">
    <text evidence="3 9">Belongs to the uracil-DNA glycosylase (UDG) superfamily. UNG family.</text>
</comment>
<evidence type="ECO:0000256" key="3">
    <source>
        <dbReference type="ARBA" id="ARBA00008184"/>
    </source>
</evidence>
<name>A0A220VDU9_9GAMM</name>
<evidence type="ECO:0000256" key="7">
    <source>
        <dbReference type="ARBA" id="ARBA00022801"/>
    </source>
</evidence>
<dbReference type="GO" id="GO:0005737">
    <property type="term" value="C:cytoplasm"/>
    <property type="evidence" value="ECO:0007669"/>
    <property type="project" value="UniProtKB-SubCell"/>
</dbReference>
<keyword evidence="8 9" id="KW-0234">DNA repair</keyword>
<dbReference type="NCBIfam" id="NF003588">
    <property type="entry name" value="PRK05254.1-1"/>
    <property type="match status" value="1"/>
</dbReference>
<sequence length="232" mass="26524">MNVCLNQLPYSWHDFFVKQMNEDYFKKLQNYLISCEENNVPIFPKSSNIFNAFKFTPFNKIKCCIIGQDPYFLPKMANGLAFSVDDGIEAPRSLKNILKELSSNGFKDENNNLTSWSKQGVFLLNCILTVEAGKPKSHKNRGWEIFTSEALKLINKEHENIVFLAWGKDAHKICSNILDSSKNYLIKTSHPSPLGARKKGTDFSAFLGSNCFNNVNEILMKNNIEPINWNLE</sequence>
<gene>
    <name evidence="9" type="primary">ung</name>
    <name evidence="11" type="ORF">CF386_04630</name>
</gene>
<keyword evidence="6 9" id="KW-0227">DNA damage</keyword>
<dbReference type="CDD" id="cd10027">
    <property type="entry name" value="UDG-F1-like"/>
    <property type="match status" value="1"/>
</dbReference>
<dbReference type="InterPro" id="IPR002043">
    <property type="entry name" value="UDG_fam1"/>
</dbReference>
<dbReference type="Gene3D" id="3.40.470.10">
    <property type="entry name" value="Uracil-DNA glycosylase-like domain"/>
    <property type="match status" value="1"/>
</dbReference>
<dbReference type="Pfam" id="PF03167">
    <property type="entry name" value="UDG"/>
    <property type="match status" value="1"/>
</dbReference>
<accession>A0A220VDU9</accession>
<dbReference type="GO" id="GO:0004844">
    <property type="term" value="F:uracil DNA N-glycosylase activity"/>
    <property type="evidence" value="ECO:0007669"/>
    <property type="project" value="UniProtKB-UniRule"/>
</dbReference>
<evidence type="ECO:0000313" key="11">
    <source>
        <dbReference type="EMBL" id="ASK78342.1"/>
    </source>
</evidence>
<dbReference type="EC" id="3.2.2.27" evidence="4 9"/>
<evidence type="ECO:0000313" key="12">
    <source>
        <dbReference type="Proteomes" id="UP000242175"/>
    </source>
</evidence>
<dbReference type="NCBIfam" id="NF003589">
    <property type="entry name" value="PRK05254.1-2"/>
    <property type="match status" value="1"/>
</dbReference>
<dbReference type="RefSeq" id="WP_089073250.1">
    <property type="nucleotide sequence ID" value="NZ_CBCSAM010000001.1"/>
</dbReference>
<proteinExistence type="inferred from homology"/>
<dbReference type="NCBIfam" id="TIGR00628">
    <property type="entry name" value="ung"/>
    <property type="match status" value="1"/>
</dbReference>
<evidence type="ECO:0000256" key="6">
    <source>
        <dbReference type="ARBA" id="ARBA00022763"/>
    </source>
</evidence>
<dbReference type="Proteomes" id="UP000242175">
    <property type="component" value="Chromosome large"/>
</dbReference>
<dbReference type="KEGG" id="pmai:CF386_04630"/>
<evidence type="ECO:0000256" key="8">
    <source>
        <dbReference type="ARBA" id="ARBA00023204"/>
    </source>
</evidence>
<evidence type="ECO:0000256" key="5">
    <source>
        <dbReference type="ARBA" id="ARBA00018429"/>
    </source>
</evidence>
<dbReference type="HAMAP" id="MF_00148">
    <property type="entry name" value="UDG"/>
    <property type="match status" value="1"/>
</dbReference>
<evidence type="ECO:0000256" key="4">
    <source>
        <dbReference type="ARBA" id="ARBA00012030"/>
    </source>
</evidence>
<dbReference type="SMART" id="SM00986">
    <property type="entry name" value="UDG"/>
    <property type="match status" value="1"/>
</dbReference>
<dbReference type="OrthoDB" id="9804372at2"/>
<dbReference type="GO" id="GO:0097510">
    <property type="term" value="P:base-excision repair, AP site formation via deaminated base removal"/>
    <property type="evidence" value="ECO:0007669"/>
    <property type="project" value="TreeGrafter"/>
</dbReference>
<keyword evidence="12" id="KW-1185">Reference proteome</keyword>
<comment type="function">
    <text evidence="2 9">Excises uracil residues from the DNA which can arise as a result of misincorporation of dUMP residues by DNA polymerase or due to deamination of cytosine.</text>
</comment>
<evidence type="ECO:0000256" key="1">
    <source>
        <dbReference type="ARBA" id="ARBA00001400"/>
    </source>
</evidence>
<evidence type="ECO:0000256" key="2">
    <source>
        <dbReference type="ARBA" id="ARBA00002631"/>
    </source>
</evidence>
<evidence type="ECO:0000259" key="10">
    <source>
        <dbReference type="SMART" id="SM00986"/>
    </source>
</evidence>
<dbReference type="SMART" id="SM00987">
    <property type="entry name" value="UreE_C"/>
    <property type="match status" value="1"/>
</dbReference>
<dbReference type="AlphaFoldDB" id="A0A220VDU9"/>
<evidence type="ECO:0000256" key="9">
    <source>
        <dbReference type="HAMAP-Rule" id="MF_00148"/>
    </source>
</evidence>
<keyword evidence="7 9" id="KW-0378">Hydrolase</keyword>
<organism evidence="11 12">
    <name type="scientific">Paraphotobacterium marinum</name>
    <dbReference type="NCBI Taxonomy" id="1755811"/>
    <lineage>
        <taxon>Bacteria</taxon>
        <taxon>Pseudomonadati</taxon>
        <taxon>Pseudomonadota</taxon>
        <taxon>Gammaproteobacteria</taxon>
        <taxon>Vibrionales</taxon>
        <taxon>Vibrionaceae</taxon>
        <taxon>Paraphotobacterium</taxon>
    </lineage>
</organism>
<comment type="catalytic activity">
    <reaction evidence="1 9">
        <text>Hydrolyzes single-stranded DNA or mismatched double-stranded DNA and polynucleotides, releasing free uracil.</text>
        <dbReference type="EC" id="3.2.2.27"/>
    </reaction>
</comment>
<feature type="active site" description="Proton acceptor" evidence="9">
    <location>
        <position position="69"/>
    </location>
</feature>
<feature type="domain" description="Uracil-DNA glycosylase-like" evidence="10">
    <location>
        <begin position="54"/>
        <end position="219"/>
    </location>
</feature>
<dbReference type="NCBIfam" id="NF003592">
    <property type="entry name" value="PRK05254.1-5"/>
    <property type="match status" value="1"/>
</dbReference>
<dbReference type="EMBL" id="CP022355">
    <property type="protein sequence ID" value="ASK78342.1"/>
    <property type="molecule type" value="Genomic_DNA"/>
</dbReference>
<dbReference type="InterPro" id="IPR005122">
    <property type="entry name" value="Uracil-DNA_glycosylase-like"/>
</dbReference>